<protein>
    <submittedName>
        <fullName evidence="3">Glycosyltransferase family 2 protein</fullName>
    </submittedName>
</protein>
<dbReference type="AlphaFoldDB" id="A0A853J4R0"/>
<accession>A0A853J4R0</accession>
<reference evidence="3 4" key="1">
    <citation type="submission" date="2020-07" db="EMBL/GenBank/DDBJ databases">
        <title>Organ Donor 1.</title>
        <authorList>
            <person name="Marsh A.J."/>
            <person name="Azcarate-Peril M.A."/>
        </authorList>
    </citation>
    <scope>NUCLEOTIDE SEQUENCE [LARGE SCALE GENOMIC DNA]</scope>
    <source>
        <strain evidence="3 4">AMC0712</strain>
    </source>
</reference>
<gene>
    <name evidence="3" type="ORF">H0N82_09795</name>
</gene>
<dbReference type="Proteomes" id="UP000552935">
    <property type="component" value="Unassembled WGS sequence"/>
</dbReference>
<feature type="domain" description="Glycosyltransferase 2-like" evidence="2">
    <location>
        <begin position="7"/>
        <end position="153"/>
    </location>
</feature>
<feature type="transmembrane region" description="Helical" evidence="1">
    <location>
        <begin position="299"/>
        <end position="320"/>
    </location>
</feature>
<dbReference type="EMBL" id="JACCKI010000007">
    <property type="protein sequence ID" value="NZA05377.1"/>
    <property type="molecule type" value="Genomic_DNA"/>
</dbReference>
<keyword evidence="1" id="KW-0472">Membrane</keyword>
<dbReference type="CDD" id="cd00761">
    <property type="entry name" value="Glyco_tranf_GTA_type"/>
    <property type="match status" value="1"/>
</dbReference>
<evidence type="ECO:0000259" key="2">
    <source>
        <dbReference type="Pfam" id="PF00535"/>
    </source>
</evidence>
<dbReference type="Pfam" id="PF00535">
    <property type="entry name" value="Glycos_transf_2"/>
    <property type="match status" value="1"/>
</dbReference>
<evidence type="ECO:0000256" key="1">
    <source>
        <dbReference type="SAM" id="Phobius"/>
    </source>
</evidence>
<name>A0A853J4R0_LACRH</name>
<sequence>MSGTSVSVIVPVFNDQENLENVLSDLRNQTYRDFLVYFIDDGSTDKSASLIKRATLRDKRFFLFSLKENSGQAKARKYGLNKVVTPFVTFLDADDRVNSQWLEKMVEPLFRGTDISVIGYDMVITGLNPKVRNGPIDRSEVLHGHDQIMTEWLLDKQLQGFLWNKMFRTEILRKSTNEFTFNWLEDVAWINSIISHVECVTINNSIQYHYVQASGSSMHRRLNANDRQSYLVLSRQFKQFSLKGSGKIKDLVDFRLVETGLMFFAQISFRDVFRVKKEKEVFLGAVRSLIEKPKSLHRFSAVTIIFLKIIATTNLVVSMTRLRLRLLRIRDAIRY</sequence>
<proteinExistence type="predicted"/>
<keyword evidence="1" id="KW-1133">Transmembrane helix</keyword>
<dbReference type="PANTHER" id="PTHR43685:SF2">
    <property type="entry name" value="GLYCOSYLTRANSFERASE 2-LIKE DOMAIN-CONTAINING PROTEIN"/>
    <property type="match status" value="1"/>
</dbReference>
<dbReference type="Gene3D" id="3.90.550.10">
    <property type="entry name" value="Spore Coat Polysaccharide Biosynthesis Protein SpsA, Chain A"/>
    <property type="match status" value="1"/>
</dbReference>
<dbReference type="InterPro" id="IPR029044">
    <property type="entry name" value="Nucleotide-diphossugar_trans"/>
</dbReference>
<keyword evidence="3" id="KW-0808">Transferase</keyword>
<organism evidence="3 4">
    <name type="scientific">Lacticaseibacillus rhamnosus</name>
    <name type="common">Lactobacillus rhamnosus</name>
    <dbReference type="NCBI Taxonomy" id="47715"/>
    <lineage>
        <taxon>Bacteria</taxon>
        <taxon>Bacillati</taxon>
        <taxon>Bacillota</taxon>
        <taxon>Bacilli</taxon>
        <taxon>Lactobacillales</taxon>
        <taxon>Lactobacillaceae</taxon>
        <taxon>Lacticaseibacillus</taxon>
    </lineage>
</organism>
<evidence type="ECO:0000313" key="4">
    <source>
        <dbReference type="Proteomes" id="UP000552935"/>
    </source>
</evidence>
<comment type="caution">
    <text evidence="3">The sequence shown here is derived from an EMBL/GenBank/DDBJ whole genome shotgun (WGS) entry which is preliminary data.</text>
</comment>
<dbReference type="InterPro" id="IPR050834">
    <property type="entry name" value="Glycosyltransf_2"/>
</dbReference>
<dbReference type="PANTHER" id="PTHR43685">
    <property type="entry name" value="GLYCOSYLTRANSFERASE"/>
    <property type="match status" value="1"/>
</dbReference>
<dbReference type="SUPFAM" id="SSF53448">
    <property type="entry name" value="Nucleotide-diphospho-sugar transferases"/>
    <property type="match status" value="1"/>
</dbReference>
<evidence type="ECO:0000313" key="3">
    <source>
        <dbReference type="EMBL" id="NZA05377.1"/>
    </source>
</evidence>
<dbReference type="GO" id="GO:0016740">
    <property type="term" value="F:transferase activity"/>
    <property type="evidence" value="ECO:0007669"/>
    <property type="project" value="UniProtKB-KW"/>
</dbReference>
<dbReference type="InterPro" id="IPR001173">
    <property type="entry name" value="Glyco_trans_2-like"/>
</dbReference>
<dbReference type="RefSeq" id="WP_005692784.1">
    <property type="nucleotide sequence ID" value="NZ_CM122993.1"/>
</dbReference>
<keyword evidence="1" id="KW-0812">Transmembrane</keyword>